<accession>A0A5A7QGB4</accession>
<dbReference type="AlphaFoldDB" id="A0A5A7QGB4"/>
<name>A0A5A7QGB4_STRAF</name>
<gene>
    <name evidence="1" type="ORF">STAS_20786</name>
</gene>
<comment type="caution">
    <text evidence="1">The sequence shown here is derived from an EMBL/GenBank/DDBJ whole genome shotgun (WGS) entry which is preliminary data.</text>
</comment>
<dbReference type="Proteomes" id="UP000325081">
    <property type="component" value="Unassembled WGS sequence"/>
</dbReference>
<protein>
    <submittedName>
        <fullName evidence="1">ATP carrier protein 2</fullName>
    </submittedName>
</protein>
<evidence type="ECO:0000313" key="1">
    <source>
        <dbReference type="EMBL" id="GER43912.1"/>
    </source>
</evidence>
<keyword evidence="2" id="KW-1185">Reference proteome</keyword>
<reference evidence="2" key="1">
    <citation type="journal article" date="2019" name="Curr. Biol.">
        <title>Genome Sequence of Striga asiatica Provides Insight into the Evolution of Plant Parasitism.</title>
        <authorList>
            <person name="Yoshida S."/>
            <person name="Kim S."/>
            <person name="Wafula E.K."/>
            <person name="Tanskanen J."/>
            <person name="Kim Y.M."/>
            <person name="Honaas L."/>
            <person name="Yang Z."/>
            <person name="Spallek T."/>
            <person name="Conn C.E."/>
            <person name="Ichihashi Y."/>
            <person name="Cheong K."/>
            <person name="Cui S."/>
            <person name="Der J.P."/>
            <person name="Gundlach H."/>
            <person name="Jiao Y."/>
            <person name="Hori C."/>
            <person name="Ishida J.K."/>
            <person name="Kasahara H."/>
            <person name="Kiba T."/>
            <person name="Kim M.S."/>
            <person name="Koo N."/>
            <person name="Laohavisit A."/>
            <person name="Lee Y.H."/>
            <person name="Lumba S."/>
            <person name="McCourt P."/>
            <person name="Mortimer J.C."/>
            <person name="Mutuku J.M."/>
            <person name="Nomura T."/>
            <person name="Sasaki-Sekimoto Y."/>
            <person name="Seto Y."/>
            <person name="Wang Y."/>
            <person name="Wakatake T."/>
            <person name="Sakakibara H."/>
            <person name="Demura T."/>
            <person name="Yamaguchi S."/>
            <person name="Yoneyama K."/>
            <person name="Manabe R.I."/>
            <person name="Nelson D.C."/>
            <person name="Schulman A.H."/>
            <person name="Timko M.P."/>
            <person name="dePamphilis C.W."/>
            <person name="Choi D."/>
            <person name="Shirasu K."/>
        </authorList>
    </citation>
    <scope>NUCLEOTIDE SEQUENCE [LARGE SCALE GENOMIC DNA]</scope>
    <source>
        <strain evidence="2">cv. UVA1</strain>
    </source>
</reference>
<sequence length="144" mass="15854">MAALEIGRLHDSGSLIVLRDSVIPSVSLCTCNVMVVHEASYSRLLPLFASFVQDVLILPRSIQRILVDPRLGRWCICGALCLPNLYAWISSIWELGALVLSVVDGTLAIIENSLSWMSHQHLSSAAMVRGALCMKTHRTTPKKK</sequence>
<proteinExistence type="predicted"/>
<dbReference type="EMBL" id="BKCP01006771">
    <property type="protein sequence ID" value="GER43912.1"/>
    <property type="molecule type" value="Genomic_DNA"/>
</dbReference>
<evidence type="ECO:0000313" key="2">
    <source>
        <dbReference type="Proteomes" id="UP000325081"/>
    </source>
</evidence>
<organism evidence="1 2">
    <name type="scientific">Striga asiatica</name>
    <name type="common">Asiatic witchweed</name>
    <name type="synonym">Buchnera asiatica</name>
    <dbReference type="NCBI Taxonomy" id="4170"/>
    <lineage>
        <taxon>Eukaryota</taxon>
        <taxon>Viridiplantae</taxon>
        <taxon>Streptophyta</taxon>
        <taxon>Embryophyta</taxon>
        <taxon>Tracheophyta</taxon>
        <taxon>Spermatophyta</taxon>
        <taxon>Magnoliopsida</taxon>
        <taxon>eudicotyledons</taxon>
        <taxon>Gunneridae</taxon>
        <taxon>Pentapetalae</taxon>
        <taxon>asterids</taxon>
        <taxon>lamiids</taxon>
        <taxon>Lamiales</taxon>
        <taxon>Orobanchaceae</taxon>
        <taxon>Buchnereae</taxon>
        <taxon>Striga</taxon>
    </lineage>
</organism>